<feature type="compositionally biased region" description="Polar residues" evidence="1">
    <location>
        <begin position="199"/>
        <end position="213"/>
    </location>
</feature>
<evidence type="ECO:0008006" key="5">
    <source>
        <dbReference type="Google" id="ProtNLM"/>
    </source>
</evidence>
<feature type="compositionally biased region" description="Basic residues" evidence="1">
    <location>
        <begin position="293"/>
        <end position="305"/>
    </location>
</feature>
<dbReference type="EMBL" id="CP144102">
    <property type="protein sequence ID" value="WWC88945.1"/>
    <property type="molecule type" value="Genomic_DNA"/>
</dbReference>
<feature type="compositionally biased region" description="Polar residues" evidence="1">
    <location>
        <begin position="272"/>
        <end position="290"/>
    </location>
</feature>
<organism evidence="3 4">
    <name type="scientific">Kwoniella dendrophila CBS 6074</name>
    <dbReference type="NCBI Taxonomy" id="1295534"/>
    <lineage>
        <taxon>Eukaryota</taxon>
        <taxon>Fungi</taxon>
        <taxon>Dikarya</taxon>
        <taxon>Basidiomycota</taxon>
        <taxon>Agaricomycotina</taxon>
        <taxon>Tremellomycetes</taxon>
        <taxon>Tremellales</taxon>
        <taxon>Cryptococcaceae</taxon>
        <taxon>Kwoniella</taxon>
    </lineage>
</organism>
<accession>A0AAX4JU45</accession>
<evidence type="ECO:0000313" key="3">
    <source>
        <dbReference type="EMBL" id="WWC88945.1"/>
    </source>
</evidence>
<dbReference type="Proteomes" id="UP001355207">
    <property type="component" value="Chromosome 5"/>
</dbReference>
<sequence>MLNIFYFTVTALLGWRIVKAGQRFDNAQMTIYYDLNWDCNNDQADAKGASKLNGNTTACGYSAQAIGSSRHVAVNQGLFSFDKCGTEISILRNGQPVTFSEGPLFIGDICPECAPDHIDIGAKVAVELANGAGCKNPTGLGYQIGDRIVGPAYSSTDGGSLDSWKASQSTQGSNQASSSSSSPSSSSANAAPSSTQSSWQSTKNNPTSSSSWTPAAHWSSAVGTSSAGMNYGTSSNTDPSVFSFGTGIPTTTIPTSSARLSNKQNTHNALFASNSTGTSTGPENITTSIGNVCRKRTRRRRRRNF</sequence>
<name>A0AAX4JU45_9TREE</name>
<keyword evidence="4" id="KW-1185">Reference proteome</keyword>
<dbReference type="Gene3D" id="2.40.40.10">
    <property type="entry name" value="RlpA-like domain"/>
    <property type="match status" value="1"/>
</dbReference>
<keyword evidence="2" id="KW-0732">Signal</keyword>
<proteinExistence type="predicted"/>
<gene>
    <name evidence="3" type="ORF">L201_003860</name>
</gene>
<evidence type="ECO:0000313" key="4">
    <source>
        <dbReference type="Proteomes" id="UP001355207"/>
    </source>
</evidence>
<reference evidence="3 4" key="1">
    <citation type="submission" date="2024-01" db="EMBL/GenBank/DDBJ databases">
        <title>Comparative genomics of Cryptococcus and Kwoniella reveals pathogenesis evolution and contrasting modes of karyotype evolution via chromosome fusion or intercentromeric recombination.</title>
        <authorList>
            <person name="Coelho M.A."/>
            <person name="David-Palma M."/>
            <person name="Shea T."/>
            <person name="Bowers K."/>
            <person name="McGinley-Smith S."/>
            <person name="Mohammad A.W."/>
            <person name="Gnirke A."/>
            <person name="Yurkov A.M."/>
            <person name="Nowrousian M."/>
            <person name="Sun S."/>
            <person name="Cuomo C.A."/>
            <person name="Heitman J."/>
        </authorList>
    </citation>
    <scope>NUCLEOTIDE SEQUENCE [LARGE SCALE GENOMIC DNA]</scope>
    <source>
        <strain evidence="3 4">CBS 6074</strain>
    </source>
</reference>
<dbReference type="InterPro" id="IPR036908">
    <property type="entry name" value="RlpA-like_sf"/>
</dbReference>
<dbReference type="AlphaFoldDB" id="A0AAX4JU45"/>
<feature type="compositionally biased region" description="Low complexity" evidence="1">
    <location>
        <begin position="166"/>
        <end position="198"/>
    </location>
</feature>
<dbReference type="RefSeq" id="XP_066075708.1">
    <property type="nucleotide sequence ID" value="XM_066219611.1"/>
</dbReference>
<dbReference type="GeneID" id="91094530"/>
<evidence type="ECO:0000256" key="2">
    <source>
        <dbReference type="SAM" id="SignalP"/>
    </source>
</evidence>
<feature type="region of interest" description="Disordered" evidence="1">
    <location>
        <begin position="272"/>
        <end position="305"/>
    </location>
</feature>
<feature type="region of interest" description="Disordered" evidence="1">
    <location>
        <begin position="159"/>
        <end position="216"/>
    </location>
</feature>
<feature type="chain" id="PRO_5043960194" description="Barwin domain-containing protein" evidence="2">
    <location>
        <begin position="21"/>
        <end position="305"/>
    </location>
</feature>
<protein>
    <recommendedName>
        <fullName evidence="5">Barwin domain-containing protein</fullName>
    </recommendedName>
</protein>
<feature type="signal peptide" evidence="2">
    <location>
        <begin position="1"/>
        <end position="20"/>
    </location>
</feature>
<evidence type="ECO:0000256" key="1">
    <source>
        <dbReference type="SAM" id="MobiDB-lite"/>
    </source>
</evidence>